<dbReference type="EMBL" id="PKMF04000300">
    <property type="protein sequence ID" value="KAK7838732.1"/>
    <property type="molecule type" value="Genomic_DNA"/>
</dbReference>
<protein>
    <recommendedName>
        <fullName evidence="1">Zinc knuckle CX2CX4HX4C domain-containing protein</fullName>
    </recommendedName>
</protein>
<gene>
    <name evidence="2" type="ORF">CFP56_019309</name>
</gene>
<dbReference type="GO" id="GO:0008270">
    <property type="term" value="F:zinc ion binding"/>
    <property type="evidence" value="ECO:0007669"/>
    <property type="project" value="InterPro"/>
</dbReference>
<keyword evidence="3" id="KW-1185">Reference proteome</keyword>
<dbReference type="GO" id="GO:0003676">
    <property type="term" value="F:nucleic acid binding"/>
    <property type="evidence" value="ECO:0007669"/>
    <property type="project" value="InterPro"/>
</dbReference>
<name>A0AAW0KI43_QUESU</name>
<accession>A0AAW0KI43</accession>
<comment type="caution">
    <text evidence="2">The sequence shown here is derived from an EMBL/GenBank/DDBJ whole genome shotgun (WGS) entry which is preliminary data.</text>
</comment>
<evidence type="ECO:0000313" key="3">
    <source>
        <dbReference type="Proteomes" id="UP000237347"/>
    </source>
</evidence>
<sequence>MDITKPLCRGHRITMASGKEGWVSFKYERLPNLCYWCGRLTHSDRECPMWVKSKGTLKVKD</sequence>
<dbReference type="SUPFAM" id="SSF57756">
    <property type="entry name" value="Retrovirus zinc finger-like domains"/>
    <property type="match status" value="1"/>
</dbReference>
<dbReference type="Pfam" id="PF14392">
    <property type="entry name" value="zf-CCHC_4"/>
    <property type="match status" value="1"/>
</dbReference>
<evidence type="ECO:0000313" key="2">
    <source>
        <dbReference type="EMBL" id="KAK7838732.1"/>
    </source>
</evidence>
<organism evidence="2 3">
    <name type="scientific">Quercus suber</name>
    <name type="common">Cork oak</name>
    <dbReference type="NCBI Taxonomy" id="58331"/>
    <lineage>
        <taxon>Eukaryota</taxon>
        <taxon>Viridiplantae</taxon>
        <taxon>Streptophyta</taxon>
        <taxon>Embryophyta</taxon>
        <taxon>Tracheophyta</taxon>
        <taxon>Spermatophyta</taxon>
        <taxon>Magnoliopsida</taxon>
        <taxon>eudicotyledons</taxon>
        <taxon>Gunneridae</taxon>
        <taxon>Pentapetalae</taxon>
        <taxon>rosids</taxon>
        <taxon>fabids</taxon>
        <taxon>Fagales</taxon>
        <taxon>Fagaceae</taxon>
        <taxon>Quercus</taxon>
    </lineage>
</organism>
<dbReference type="InterPro" id="IPR036875">
    <property type="entry name" value="Znf_CCHC_sf"/>
</dbReference>
<reference evidence="2 3" key="1">
    <citation type="journal article" date="2018" name="Sci. Data">
        <title>The draft genome sequence of cork oak.</title>
        <authorList>
            <person name="Ramos A.M."/>
            <person name="Usie A."/>
            <person name="Barbosa P."/>
            <person name="Barros P.M."/>
            <person name="Capote T."/>
            <person name="Chaves I."/>
            <person name="Simoes F."/>
            <person name="Abreu I."/>
            <person name="Carrasquinho I."/>
            <person name="Faro C."/>
            <person name="Guimaraes J.B."/>
            <person name="Mendonca D."/>
            <person name="Nobrega F."/>
            <person name="Rodrigues L."/>
            <person name="Saibo N.J.M."/>
            <person name="Varela M.C."/>
            <person name="Egas C."/>
            <person name="Matos J."/>
            <person name="Miguel C.M."/>
            <person name="Oliveira M.M."/>
            <person name="Ricardo C.P."/>
            <person name="Goncalves S."/>
        </authorList>
    </citation>
    <scope>NUCLEOTIDE SEQUENCE [LARGE SCALE GENOMIC DNA]</scope>
    <source>
        <strain evidence="3">cv. HL8</strain>
    </source>
</reference>
<proteinExistence type="predicted"/>
<dbReference type="Proteomes" id="UP000237347">
    <property type="component" value="Unassembled WGS sequence"/>
</dbReference>
<dbReference type="AlphaFoldDB" id="A0AAW0KI43"/>
<feature type="domain" description="Zinc knuckle CX2CX4HX4C" evidence="1">
    <location>
        <begin position="1"/>
        <end position="48"/>
    </location>
</feature>
<dbReference type="InterPro" id="IPR025836">
    <property type="entry name" value="Zn_knuckle_CX2CX4HX4C"/>
</dbReference>
<evidence type="ECO:0000259" key="1">
    <source>
        <dbReference type="Pfam" id="PF14392"/>
    </source>
</evidence>